<evidence type="ECO:0000313" key="2">
    <source>
        <dbReference type="Proteomes" id="UP000828390"/>
    </source>
</evidence>
<dbReference type="EMBL" id="JAIWYP010000007">
    <property type="protein sequence ID" value="KAH3799849.1"/>
    <property type="molecule type" value="Genomic_DNA"/>
</dbReference>
<sequence>MKTRISKIIVVSQDGSTQYSQLTGESVLGFGSTACGVLRGHTGGKVSDEQEDGLFYCQQSLGGATVSF</sequence>
<protein>
    <submittedName>
        <fullName evidence="1">Uncharacterized protein</fullName>
    </submittedName>
</protein>
<name>A0A9D4J8A8_DREPO</name>
<dbReference type="AlphaFoldDB" id="A0A9D4J8A8"/>
<comment type="caution">
    <text evidence="1">The sequence shown here is derived from an EMBL/GenBank/DDBJ whole genome shotgun (WGS) entry which is preliminary data.</text>
</comment>
<proteinExistence type="predicted"/>
<reference evidence="1" key="2">
    <citation type="submission" date="2020-11" db="EMBL/GenBank/DDBJ databases">
        <authorList>
            <person name="McCartney M.A."/>
            <person name="Auch B."/>
            <person name="Kono T."/>
            <person name="Mallez S."/>
            <person name="Becker A."/>
            <person name="Gohl D.M."/>
            <person name="Silverstein K.A.T."/>
            <person name="Koren S."/>
            <person name="Bechman K.B."/>
            <person name="Herman A."/>
            <person name="Abrahante J.E."/>
            <person name="Garbe J."/>
        </authorList>
    </citation>
    <scope>NUCLEOTIDE SEQUENCE</scope>
    <source>
        <strain evidence="1">Duluth1</strain>
        <tissue evidence="1">Whole animal</tissue>
    </source>
</reference>
<gene>
    <name evidence="1" type="ORF">DPMN_153467</name>
</gene>
<dbReference type="Proteomes" id="UP000828390">
    <property type="component" value="Unassembled WGS sequence"/>
</dbReference>
<evidence type="ECO:0000313" key="1">
    <source>
        <dbReference type="EMBL" id="KAH3799849.1"/>
    </source>
</evidence>
<organism evidence="1 2">
    <name type="scientific">Dreissena polymorpha</name>
    <name type="common">Zebra mussel</name>
    <name type="synonym">Mytilus polymorpha</name>
    <dbReference type="NCBI Taxonomy" id="45954"/>
    <lineage>
        <taxon>Eukaryota</taxon>
        <taxon>Metazoa</taxon>
        <taxon>Spiralia</taxon>
        <taxon>Lophotrochozoa</taxon>
        <taxon>Mollusca</taxon>
        <taxon>Bivalvia</taxon>
        <taxon>Autobranchia</taxon>
        <taxon>Heteroconchia</taxon>
        <taxon>Euheterodonta</taxon>
        <taxon>Imparidentia</taxon>
        <taxon>Neoheterodontei</taxon>
        <taxon>Myida</taxon>
        <taxon>Dreissenoidea</taxon>
        <taxon>Dreissenidae</taxon>
        <taxon>Dreissena</taxon>
    </lineage>
</organism>
<keyword evidence="2" id="KW-1185">Reference proteome</keyword>
<accession>A0A9D4J8A8</accession>
<reference evidence="1" key="1">
    <citation type="journal article" date="2019" name="bioRxiv">
        <title>The Genome of the Zebra Mussel, Dreissena polymorpha: A Resource for Invasive Species Research.</title>
        <authorList>
            <person name="McCartney M.A."/>
            <person name="Auch B."/>
            <person name="Kono T."/>
            <person name="Mallez S."/>
            <person name="Zhang Y."/>
            <person name="Obille A."/>
            <person name="Becker A."/>
            <person name="Abrahante J.E."/>
            <person name="Garbe J."/>
            <person name="Badalamenti J.P."/>
            <person name="Herman A."/>
            <person name="Mangelson H."/>
            <person name="Liachko I."/>
            <person name="Sullivan S."/>
            <person name="Sone E.D."/>
            <person name="Koren S."/>
            <person name="Silverstein K.A.T."/>
            <person name="Beckman K.B."/>
            <person name="Gohl D.M."/>
        </authorList>
    </citation>
    <scope>NUCLEOTIDE SEQUENCE</scope>
    <source>
        <strain evidence="1">Duluth1</strain>
        <tissue evidence="1">Whole animal</tissue>
    </source>
</reference>